<accession>A0ABP8Z6G3</accession>
<reference evidence="4" key="1">
    <citation type="journal article" date="2019" name="Int. J. Syst. Evol. Microbiol.">
        <title>The Global Catalogue of Microorganisms (GCM) 10K type strain sequencing project: providing services to taxonomists for standard genome sequencing and annotation.</title>
        <authorList>
            <consortium name="The Broad Institute Genomics Platform"/>
            <consortium name="The Broad Institute Genome Sequencing Center for Infectious Disease"/>
            <person name="Wu L."/>
            <person name="Ma J."/>
        </authorList>
    </citation>
    <scope>NUCLEOTIDE SEQUENCE [LARGE SCALE GENOMIC DNA]</scope>
    <source>
        <strain evidence="4">JCM 18532</strain>
    </source>
</reference>
<dbReference type="InterPro" id="IPR051172">
    <property type="entry name" value="Chlamydia_OmcB"/>
</dbReference>
<dbReference type="Pfam" id="PF01345">
    <property type="entry name" value="DUF11"/>
    <property type="match status" value="6"/>
</dbReference>
<dbReference type="InterPro" id="IPR013783">
    <property type="entry name" value="Ig-like_fold"/>
</dbReference>
<feature type="domain" description="DUF11" evidence="2">
    <location>
        <begin position="1519"/>
        <end position="1635"/>
    </location>
</feature>
<dbReference type="InterPro" id="IPR001434">
    <property type="entry name" value="OmcB-like_DUF11"/>
</dbReference>
<comment type="caution">
    <text evidence="3">The sequence shown here is derived from an EMBL/GenBank/DDBJ whole genome shotgun (WGS) entry which is preliminary data.</text>
</comment>
<feature type="region of interest" description="Disordered" evidence="1">
    <location>
        <begin position="475"/>
        <end position="497"/>
    </location>
</feature>
<dbReference type="NCBIfam" id="TIGR01451">
    <property type="entry name" value="B_ant_repeat"/>
    <property type="match status" value="6"/>
</dbReference>
<gene>
    <name evidence="3" type="ORF">GCM10023350_35330</name>
</gene>
<protein>
    <recommendedName>
        <fullName evidence="2">DUF11 domain-containing protein</fullName>
    </recommendedName>
</protein>
<evidence type="ECO:0000259" key="2">
    <source>
        <dbReference type="Pfam" id="PF01345"/>
    </source>
</evidence>
<dbReference type="InterPro" id="IPR026466">
    <property type="entry name" value="Fim_isopep_form_D2_dom"/>
</dbReference>
<keyword evidence="4" id="KW-1185">Reference proteome</keyword>
<evidence type="ECO:0000313" key="3">
    <source>
        <dbReference type="EMBL" id="GAA4747414.1"/>
    </source>
</evidence>
<dbReference type="PANTHER" id="PTHR34819:SF3">
    <property type="entry name" value="CELL SURFACE PROTEIN"/>
    <property type="match status" value="1"/>
</dbReference>
<feature type="domain" description="DUF11" evidence="2">
    <location>
        <begin position="1771"/>
        <end position="1858"/>
    </location>
</feature>
<feature type="region of interest" description="Disordered" evidence="1">
    <location>
        <begin position="1163"/>
        <end position="1196"/>
    </location>
</feature>
<feature type="domain" description="DUF11" evidence="2">
    <location>
        <begin position="1648"/>
        <end position="1763"/>
    </location>
</feature>
<name>A0ABP8Z6G3_9ACTN</name>
<dbReference type="Proteomes" id="UP001499882">
    <property type="component" value="Unassembled WGS sequence"/>
</dbReference>
<sequence length="2280" mass="234524">MRGLLGRARLRPFFTHSVVLSLVGGMLAFGAAIAVSASAAAAPPPASTPDVQLTGGPATSVLYGRNVPVALTASLPAGAPKGYNLAFRVVLPAGTSYVAGSAGNDGAPSILTNKPTTGQTTLIWHNVDDLVASSGHTLSFDVDYNDTGSAGTPTYDVGDQLPIVSSAFISTQPRDEADFNGSGQPVGPAAGSYTGWAEKATTTDLTAIQIRKSEPHPEGEIPRGVHDHQTVYTLTVTNNDVNPTNGVWVEDYLPAGLEFLGCAGTADHTTDAPTNAGSGQEYPGSGPIVVTHPTGAEDCTQPDLVETVETDPDGSGPLPLDVYTHVKWNLVGDFAPSQVTTLTYAAAIPIRENTLTWSGATPATTGAQAANLDNNAGDETYDEQPLLNGALAHGTYQAPSKPGKSVKDEGTLLRTAEDIAIQKSNNLGSLNQGDLTKWTVDLQVSEYRWLTDVSIHDVVPNGLCPLGATNLAHTPNGQDSECGPTGGNLPSKPYTSVDEQGNGTYDIVWDKTTFPELATIEPSDTRQLTFWTRTRANYQSGFANSTPVLSRDDVANKISTQGNDWIRCAPADPLCTGAGSKIDADETDGDLDYDQSQSGKAADGPTIVKQVGEHFPGAGQCGNLAAADYGKTVPEYGPGDHVCWKLRLDFPANLDTTSQDVFDVLPNGLSYVAGSWAATANNTVPVGTIDTSVDGRLRWPLGGGTNDVDSGSQVFEITFESTVGSPSGHSSGDVEGNLQKFSYENTATKAFTLRDRTDFEVKLPELGVTKAADDEEVEAGQAVHYTVGVKNSGTAPAEDARVWDVLPSGITCADLSALSDGGTCASGRITWTGIDVAAGATKNLTYTLTVPSDVSPGVTYTNKVGVVEWTYVANNGTPYQLIPANTTVKDPSLPAANMPAAEATESIHTRDAVIAKTRTTSVTEGGNSASQATVGEVVTYTVTTTVPKNTTVYLGKVTDPLGARQTLVPGSLCVAGCTLDGAAFAGVTESPANTVLATLPSTYAAPVATDGKLVITFQAKVLDVAANTRGTSLGNTATLTYVDQDGTSHTKSNTVNTTIVEPKIAITKAVAGSTVVTSAETKTFTVTASNGSATNTSTAHDVVVVDTVPAGTEPVTINQGGVWDATARTITWTKATTTALGAIAPGGSVPLTYTVQVEDPATGGTTYTNTAKANTTSLGDDTTGVRSSTSTSTTAPDYTASASKVLSVVLPTITKDVTPTTATIGDNVTWTVKVTVPANVRYWDTTVVDSVPDGLAVDSYGAITCTAGCPGGDPTVSTFPVTASGTTQQAAWFLGDLTAAAQQRTYELVLNGHVLSTKRGGGSVTAPVSFTNEARVRTNRTDTLPAAPANVPASYSDTVGPATAATAVKEPKLTITKSADKGPYVEGKDTVTYTVAVKNTGTWPAYDVVVTDQPDAELVDITLVTGADLSTDGWTAGDPDLRWLIPGGIAPGASVTFTYTTKVKPATALGSGDQITNTAAIPSYWGVSTADRTADSDNPWREYVGPQSTVTLTVAKPELVITKTPDNGAATAGEDSSFTIKVKNTDAHATAHDVVVHDALPAGVSYTAGTATAAPTAGFSETGASGSTIDWAITSLAPGGTVTITVPVHVGPGVATGSTLTNTASTHAEEVPTDKTDTGSLVVGTKTDLKVTKTASKTSVIPGEQLVYTLTTTNVGPSDALVSTLTDTLPAYLHLVSLDDPTRCAAAGQAITCDYGTLAPGATRTMHVTVQVDPARTSAVTNATDVTTTTPDTNPGNNHSQVTTPVTPVADVSVTKTADGTEYVGGDTVTYTLVARNAGPSTAQSVTLTDPVPSNLTFVSVAPGAPTCTQAAGTVSCSFGSLEPGAERTVTIQATVNGGPPVAPADSHEHQLEVAKSEEYVSLQAGETRTQDLTCAGGATMTDGSVEVMSVDQGAGTKADVVVDQASSTGLGTYRFVVTNGTTGQAQVKLFGTCLASGTTTVAGHAHAISVGTLQTLGTGALAVGRHSFTLPITSGTRAVAPGIQVLSGQARLVAAEPVAGGWKFTVEVLSPAEATLSIRALKNRTALAGSPAHQHALDLQHVTRTVSLAPGESVERVSCPTGYKGITASYDLPAGVLLLGHEPQPVNRDFRLLNATSGNVDVLLDLECIAVRTGPTLNDELTAVNTATVASTTYDPDLANNSGTATVQLTVGAGTNPGFSPGFAPSSGPAAAKLATLSIGTKGKKASVTITCASTVDVCKGTLRLTAKVKRPGHKAKRVVIGTRTYQVGSGQRVKVAIKVKPRFHQAIRKGRVHGYRFQ</sequence>
<dbReference type="PANTHER" id="PTHR34819">
    <property type="entry name" value="LARGE CYSTEINE-RICH PERIPLASMIC PROTEIN OMCB"/>
    <property type="match status" value="1"/>
</dbReference>
<evidence type="ECO:0000313" key="4">
    <source>
        <dbReference type="Proteomes" id="UP001499882"/>
    </source>
</evidence>
<feature type="compositionally biased region" description="Low complexity" evidence="1">
    <location>
        <begin position="1745"/>
        <end position="1755"/>
    </location>
</feature>
<dbReference type="Gene3D" id="2.60.40.740">
    <property type="match status" value="3"/>
</dbReference>
<feature type="domain" description="DUF11" evidence="2">
    <location>
        <begin position="1373"/>
        <end position="1483"/>
    </location>
</feature>
<feature type="domain" description="DUF11" evidence="2">
    <location>
        <begin position="766"/>
        <end position="868"/>
    </location>
</feature>
<dbReference type="Gene3D" id="2.60.40.10">
    <property type="entry name" value="Immunoglobulins"/>
    <property type="match status" value="3"/>
</dbReference>
<feature type="domain" description="DUF11" evidence="2">
    <location>
        <begin position="1064"/>
        <end position="1182"/>
    </location>
</feature>
<dbReference type="EMBL" id="BAABKN010000023">
    <property type="protein sequence ID" value="GAA4747414.1"/>
    <property type="molecule type" value="Genomic_DNA"/>
</dbReference>
<proteinExistence type="predicted"/>
<dbReference type="InterPro" id="IPR047589">
    <property type="entry name" value="DUF11_rpt"/>
</dbReference>
<feature type="region of interest" description="Disordered" evidence="1">
    <location>
        <begin position="579"/>
        <end position="604"/>
    </location>
</feature>
<evidence type="ECO:0000256" key="1">
    <source>
        <dbReference type="SAM" id="MobiDB-lite"/>
    </source>
</evidence>
<dbReference type="Gene3D" id="2.60.40.1170">
    <property type="entry name" value="Mu homology domain, subdomain B"/>
    <property type="match status" value="1"/>
</dbReference>
<feature type="region of interest" description="Disordered" evidence="1">
    <location>
        <begin position="1745"/>
        <end position="1764"/>
    </location>
</feature>
<organism evidence="3 4">
    <name type="scientific">Nocardioides endophyticus</name>
    <dbReference type="NCBI Taxonomy" id="1353775"/>
    <lineage>
        <taxon>Bacteria</taxon>
        <taxon>Bacillati</taxon>
        <taxon>Actinomycetota</taxon>
        <taxon>Actinomycetes</taxon>
        <taxon>Propionibacteriales</taxon>
        <taxon>Nocardioidaceae</taxon>
        <taxon>Nocardioides</taxon>
    </lineage>
</organism>
<dbReference type="NCBIfam" id="TIGR04226">
    <property type="entry name" value="RrgB_K2N_iso_D2"/>
    <property type="match status" value="1"/>
</dbReference>